<feature type="region of interest" description="Disordered" evidence="1">
    <location>
        <begin position="84"/>
        <end position="107"/>
    </location>
</feature>
<gene>
    <name evidence="3" type="primary">slyX</name>
    <name evidence="3" type="ORF">VA7868_01349</name>
</gene>
<dbReference type="PANTHER" id="PTHR38037">
    <property type="entry name" value="ZN_PROTEASE DOMAIN-CONTAINING PROTEIN"/>
    <property type="match status" value="1"/>
</dbReference>
<dbReference type="PROSITE" id="PS51257">
    <property type="entry name" value="PROKAR_LIPOPROTEIN"/>
    <property type="match status" value="1"/>
</dbReference>
<dbReference type="RefSeq" id="WP_073603085.1">
    <property type="nucleotide sequence ID" value="NZ_FQXZ01000013.1"/>
</dbReference>
<keyword evidence="4" id="KW-1185">Reference proteome</keyword>
<dbReference type="STRING" id="1216006.VA7868_01349"/>
<name>A0A1M5XXC3_9VIBR</name>
<evidence type="ECO:0000313" key="4">
    <source>
        <dbReference type="Proteomes" id="UP000184608"/>
    </source>
</evidence>
<dbReference type="InterPro" id="IPR008503">
    <property type="entry name" value="Asp_endopeptidase"/>
</dbReference>
<evidence type="ECO:0000256" key="1">
    <source>
        <dbReference type="SAM" id="MobiDB-lite"/>
    </source>
</evidence>
<evidence type="ECO:0000313" key="3">
    <source>
        <dbReference type="EMBL" id="SHI03893.1"/>
    </source>
</evidence>
<proteinExistence type="predicted"/>
<dbReference type="Proteomes" id="UP000184608">
    <property type="component" value="Unassembled WGS sequence"/>
</dbReference>
<organism evidence="3 4">
    <name type="scientific">Vibrio aerogenes CECT 7868</name>
    <dbReference type="NCBI Taxonomy" id="1216006"/>
    <lineage>
        <taxon>Bacteria</taxon>
        <taxon>Pseudomonadati</taxon>
        <taxon>Pseudomonadota</taxon>
        <taxon>Gammaproteobacteria</taxon>
        <taxon>Vibrionales</taxon>
        <taxon>Vibrionaceae</taxon>
        <taxon>Vibrio</taxon>
    </lineage>
</organism>
<dbReference type="Pfam" id="PF05618">
    <property type="entry name" value="Zn_protease"/>
    <property type="match status" value="1"/>
</dbReference>
<dbReference type="OrthoDB" id="8546610at2"/>
<evidence type="ECO:0000259" key="2">
    <source>
        <dbReference type="Pfam" id="PF05618"/>
    </source>
</evidence>
<dbReference type="InterPro" id="IPR021109">
    <property type="entry name" value="Peptidase_aspartic_dom_sf"/>
</dbReference>
<accession>A0A1M5XXC3</accession>
<reference evidence="3 4" key="1">
    <citation type="submission" date="2016-11" db="EMBL/GenBank/DDBJ databases">
        <authorList>
            <person name="Jaros S."/>
            <person name="Januszkiewicz K."/>
            <person name="Wedrychowicz H."/>
        </authorList>
    </citation>
    <scope>NUCLEOTIDE SEQUENCE [LARGE SCALE GENOMIC DNA]</scope>
    <source>
        <strain evidence="3 4">CECT 7868</strain>
    </source>
</reference>
<protein>
    <submittedName>
        <fullName evidence="3">Protein SlyX</fullName>
    </submittedName>
</protein>
<dbReference type="Gene3D" id="2.40.70.10">
    <property type="entry name" value="Acid Proteases"/>
    <property type="match status" value="1"/>
</dbReference>
<dbReference type="PANTHER" id="PTHR38037:SF2">
    <property type="entry name" value="ATP-DEPENDENT ZINC PROTEASE DOMAIN-CONTAINING PROTEIN-RELATED"/>
    <property type="match status" value="1"/>
</dbReference>
<dbReference type="EMBL" id="FQXZ01000013">
    <property type="protein sequence ID" value="SHI03893.1"/>
    <property type="molecule type" value="Genomic_DNA"/>
</dbReference>
<sequence>MLKRLALMMAISALTGCSSVKEDNFHKETISAIKNAELSISQRLVNLELQSSHQAKYIDGLETEINSLKHQVTRLNQHMYQFRKQKKSQEKTASVTQPEPEYPPVQDIPANKIILGRVEHVTIDSIRQTFNARVDTGAATSSLNAANIEEFERNGKKWVRFHLSENMKDTLKDHWIEAPVTRYVKIRQSTQNETERRPVVSLWISVGKIHERTEFTLADRSHMSHPVLLGREFIRDIALVDVSRKFIHTPNSKGSKNKS</sequence>
<feature type="domain" description="Retropepsin-like aspartic endopeptidase" evidence="2">
    <location>
        <begin position="114"/>
        <end position="249"/>
    </location>
</feature>
<dbReference type="AlphaFoldDB" id="A0A1M5XXC3"/>
<dbReference type="SUPFAM" id="SSF50630">
    <property type="entry name" value="Acid proteases"/>
    <property type="match status" value="1"/>
</dbReference>